<reference evidence="2" key="1">
    <citation type="submission" date="2016-12" db="EMBL/GenBank/DDBJ databases">
        <authorList>
            <person name="Brunel B."/>
        </authorList>
    </citation>
    <scope>NUCLEOTIDE SEQUENCE [LARGE SCALE GENOMIC DNA]</scope>
</reference>
<protein>
    <submittedName>
        <fullName evidence="1">Uncharacterized protein</fullName>
    </submittedName>
</protein>
<keyword evidence="2" id="KW-1185">Reference proteome</keyword>
<name>A0A2P9APG9_9HYPH</name>
<gene>
    <name evidence="1" type="ORF">BQ8482_330189</name>
</gene>
<dbReference type="EMBL" id="FUIG01000041">
    <property type="protein sequence ID" value="SJM33054.1"/>
    <property type="molecule type" value="Genomic_DNA"/>
</dbReference>
<dbReference type="Proteomes" id="UP000245698">
    <property type="component" value="Unassembled WGS sequence"/>
</dbReference>
<sequence length="58" mass="6471">MDYTTGQVIQRKQQLDDRCVNSVSGTEWGRCSRRGSSLRGQSFYAAGYVLLTSFSMAT</sequence>
<accession>A0A2P9APG9</accession>
<evidence type="ECO:0000313" key="2">
    <source>
        <dbReference type="Proteomes" id="UP000245698"/>
    </source>
</evidence>
<organism evidence="1 2">
    <name type="scientific">Mesorhizobium delmotii</name>
    <dbReference type="NCBI Taxonomy" id="1631247"/>
    <lineage>
        <taxon>Bacteria</taxon>
        <taxon>Pseudomonadati</taxon>
        <taxon>Pseudomonadota</taxon>
        <taxon>Alphaproteobacteria</taxon>
        <taxon>Hyphomicrobiales</taxon>
        <taxon>Phyllobacteriaceae</taxon>
        <taxon>Mesorhizobium</taxon>
    </lineage>
</organism>
<evidence type="ECO:0000313" key="1">
    <source>
        <dbReference type="EMBL" id="SJM33054.1"/>
    </source>
</evidence>
<proteinExistence type="predicted"/>
<dbReference type="AlphaFoldDB" id="A0A2P9APG9"/>